<sequence>MDRLAPDGDSADSAAIAQRLVAARRQAVALPDYPGALPATLDQGYAIQDHAIALWGRPVVGWKVGRIPADWEARLGEERLVGPIFEGAVQSPADGAGSFAVITGGFAAVEAEYVFRLRADAPADKTAYSEAEAAALVDVLLIGVELAGSALPLINVLGPAIVVSDFGNNTGLILGAEVPDWQAVDSAQLRCETFIDGASVGTGGADSIPGGLLAALAFALSRCASRGHPLKAGMLVTTGAATGIHDILAGQDSRISFGSWGELTCRTTTATATGENSMIEGRA</sequence>
<accession>A0ABX7R9A8</accession>
<dbReference type="PANTHER" id="PTHR30143">
    <property type="entry name" value="ACID HYDRATASE"/>
    <property type="match status" value="1"/>
</dbReference>
<dbReference type="InterPro" id="IPR036663">
    <property type="entry name" value="Fumarylacetoacetase_C_sf"/>
</dbReference>
<evidence type="ECO:0000313" key="2">
    <source>
        <dbReference type="Proteomes" id="UP000663400"/>
    </source>
</evidence>
<dbReference type="Proteomes" id="UP000663400">
    <property type="component" value="Chromosome"/>
</dbReference>
<dbReference type="PANTHER" id="PTHR30143:SF0">
    <property type="entry name" value="2-KETO-4-PENTENOATE HYDRATASE"/>
    <property type="match status" value="1"/>
</dbReference>
<keyword evidence="2" id="KW-1185">Reference proteome</keyword>
<proteinExistence type="predicted"/>
<dbReference type="EMBL" id="CP071517">
    <property type="protein sequence ID" value="QSX73954.1"/>
    <property type="molecule type" value="Genomic_DNA"/>
</dbReference>
<dbReference type="RefSeq" id="WP_200607418.1">
    <property type="nucleotide sequence ID" value="NZ_CP071517.1"/>
</dbReference>
<evidence type="ECO:0000313" key="1">
    <source>
        <dbReference type="EMBL" id="QSX73954.1"/>
    </source>
</evidence>
<reference evidence="1 2" key="1">
    <citation type="submission" date="2021-02" db="EMBL/GenBank/DDBJ databases">
        <title>Lysobacter arenosi sp. nov., isolated from soil of gangwondo yeongwol, south Korea.</title>
        <authorList>
            <person name="Kim K.R."/>
            <person name="Kim K.H."/>
            <person name="Jeon C.O."/>
        </authorList>
    </citation>
    <scope>NUCLEOTIDE SEQUENCE [LARGE SCALE GENOMIC DNA]</scope>
    <source>
        <strain evidence="1 2">R7</strain>
    </source>
</reference>
<name>A0ABX7R9A8_9GAMM</name>
<gene>
    <name evidence="1" type="ORF">HIV01_012060</name>
</gene>
<organism evidence="1 2">
    <name type="scientific">Lysobacter arenosi</name>
    <dbReference type="NCBI Taxonomy" id="2795387"/>
    <lineage>
        <taxon>Bacteria</taxon>
        <taxon>Pseudomonadati</taxon>
        <taxon>Pseudomonadota</taxon>
        <taxon>Gammaproteobacteria</taxon>
        <taxon>Lysobacterales</taxon>
        <taxon>Lysobacteraceae</taxon>
        <taxon>Lysobacter</taxon>
    </lineage>
</organism>
<dbReference type="InterPro" id="IPR050772">
    <property type="entry name" value="Hydratase-Decarb/MhpD_sf"/>
</dbReference>
<dbReference type="SUPFAM" id="SSF56529">
    <property type="entry name" value="FAH"/>
    <property type="match status" value="1"/>
</dbReference>
<dbReference type="Gene3D" id="3.90.850.10">
    <property type="entry name" value="Fumarylacetoacetase-like, C-terminal domain"/>
    <property type="match status" value="1"/>
</dbReference>
<protein>
    <submittedName>
        <fullName evidence="1">2-keto-4-pentenoate hydratase</fullName>
    </submittedName>
</protein>